<proteinExistence type="inferred from homology"/>
<evidence type="ECO:0000256" key="3">
    <source>
        <dbReference type="PROSITE-ProRule" id="PRU01161"/>
    </source>
</evidence>
<evidence type="ECO:0000256" key="1">
    <source>
        <dbReference type="ARBA" id="ARBA00010240"/>
    </source>
</evidence>
<reference evidence="5 6" key="1">
    <citation type="submission" date="2015-11" db="EMBL/GenBank/DDBJ databases">
        <title>Expanding the genomic diversity of Burkholderia species for the development of highly accurate diagnostics.</title>
        <authorList>
            <person name="Sahl J."/>
            <person name="Keim P."/>
            <person name="Wagner D."/>
        </authorList>
    </citation>
    <scope>NUCLEOTIDE SEQUENCE [LARGE SCALE GENOMIC DNA]</scope>
    <source>
        <strain evidence="5 6">MSMB1301WGS</strain>
    </source>
</reference>
<dbReference type="Gene3D" id="3.40.1090.10">
    <property type="entry name" value="Cytosolic phospholipase A2 catalytic domain"/>
    <property type="match status" value="1"/>
</dbReference>
<feature type="active site" description="Proton acceptor" evidence="3">
    <location>
        <position position="194"/>
    </location>
</feature>
<feature type="short sequence motif" description="DGA/G" evidence="3">
    <location>
        <begin position="194"/>
        <end position="196"/>
    </location>
</feature>
<keyword evidence="3" id="KW-0442">Lipid degradation</keyword>
<evidence type="ECO:0000259" key="4">
    <source>
        <dbReference type="PROSITE" id="PS51635"/>
    </source>
</evidence>
<dbReference type="CDD" id="cd07199">
    <property type="entry name" value="Pat17_PNPLA8_PNPLA9_like"/>
    <property type="match status" value="1"/>
</dbReference>
<feature type="domain" description="PNPLA" evidence="4">
    <location>
        <begin position="9"/>
        <end position="207"/>
    </location>
</feature>
<evidence type="ECO:0000256" key="2">
    <source>
        <dbReference type="ARBA" id="ARBA00023098"/>
    </source>
</evidence>
<dbReference type="InterPro" id="IPR016035">
    <property type="entry name" value="Acyl_Trfase/lysoPLipase"/>
</dbReference>
<name>A0A106DCT0_9BURK</name>
<dbReference type="RefSeq" id="WP_060107049.1">
    <property type="nucleotide sequence ID" value="NZ_LPEQ01000082.1"/>
</dbReference>
<feature type="active site" description="Nucleophile" evidence="3">
    <location>
        <position position="47"/>
    </location>
</feature>
<dbReference type="PANTHER" id="PTHR32176">
    <property type="entry name" value="XYLOSE ISOMERASE"/>
    <property type="match status" value="1"/>
</dbReference>
<comment type="caution">
    <text evidence="5">The sequence shown here is derived from an EMBL/GenBank/DDBJ whole genome shotgun (WGS) entry which is preliminary data.</text>
</comment>
<dbReference type="InterPro" id="IPR002641">
    <property type="entry name" value="PNPLA_dom"/>
</dbReference>
<dbReference type="Pfam" id="PF01734">
    <property type="entry name" value="Patatin"/>
    <property type="match status" value="1"/>
</dbReference>
<keyword evidence="2 3" id="KW-0443">Lipid metabolism</keyword>
<feature type="short sequence motif" description="GXSXG" evidence="3">
    <location>
        <begin position="45"/>
        <end position="49"/>
    </location>
</feature>
<dbReference type="EMBL" id="LPEQ01000082">
    <property type="protein sequence ID" value="KVV46085.1"/>
    <property type="molecule type" value="Genomic_DNA"/>
</dbReference>
<dbReference type="AlphaFoldDB" id="A0A106DCT0"/>
<accession>A0A106DCT0</accession>
<protein>
    <recommendedName>
        <fullName evidence="4">PNPLA domain-containing protein</fullName>
    </recommendedName>
</protein>
<keyword evidence="6" id="KW-1185">Reference proteome</keyword>
<dbReference type="GO" id="GO:0016042">
    <property type="term" value="P:lipid catabolic process"/>
    <property type="evidence" value="ECO:0007669"/>
    <property type="project" value="UniProtKB-UniRule"/>
</dbReference>
<comment type="similarity">
    <text evidence="1">Belongs to the patatin family.</text>
</comment>
<dbReference type="GO" id="GO:0016787">
    <property type="term" value="F:hydrolase activity"/>
    <property type="evidence" value="ECO:0007669"/>
    <property type="project" value="UniProtKB-UniRule"/>
</dbReference>
<dbReference type="PROSITE" id="PS51635">
    <property type="entry name" value="PNPLA"/>
    <property type="match status" value="1"/>
</dbReference>
<gene>
    <name evidence="5" type="ORF">WT27_06890</name>
</gene>
<dbReference type="NCBIfam" id="NF041079">
    <property type="entry name" value="CBASS_lipase"/>
    <property type="match status" value="1"/>
</dbReference>
<feature type="short sequence motif" description="GXGXXG" evidence="3">
    <location>
        <begin position="13"/>
        <end position="18"/>
    </location>
</feature>
<evidence type="ECO:0000313" key="5">
    <source>
        <dbReference type="EMBL" id="KVV46085.1"/>
    </source>
</evidence>
<organism evidence="5 6">
    <name type="scientific">Burkholderia territorii</name>
    <dbReference type="NCBI Taxonomy" id="1503055"/>
    <lineage>
        <taxon>Bacteria</taxon>
        <taxon>Pseudomonadati</taxon>
        <taxon>Pseudomonadota</taxon>
        <taxon>Betaproteobacteria</taxon>
        <taxon>Burkholderiales</taxon>
        <taxon>Burkholderiaceae</taxon>
        <taxon>Burkholderia</taxon>
        <taxon>Burkholderia cepacia complex</taxon>
    </lineage>
</organism>
<dbReference type="PANTHER" id="PTHR32176:SF92">
    <property type="entry name" value="XYLOSE ISOMERASE"/>
    <property type="match status" value="1"/>
</dbReference>
<dbReference type="SUPFAM" id="SSF52151">
    <property type="entry name" value="FabD/lysophospholipase-like"/>
    <property type="match status" value="1"/>
</dbReference>
<sequence>MTNSKKRILSIDGGGIKGVLAAEFLATVEEATNRRIADHFDLVAGTSTGGIIAIGLGLGMTARDIVNFYVDHGPSIFEQVREEKAGSWLNRFAMRSTGAARNMQQVFWPKYDPAKLRGALESVIGQRVLGDSRLRLVIPAYHADKEDLYVFKTRHHERLRVDWKETMVDVALATAAAPTYFRAHALPSGSPIIDGGIWANNPTGVAAVEARTVLNWRDDELFVLSLGCTEELIDIPLNSGYKDLLFKSTALFMQGQSRGSMGTAYLLSNHSEVSPRVFRYQPKVANGKFSLDKTSMIDRLRGLGSACARDALPMLMQNFLNAPADPFTPFLHG</sequence>
<keyword evidence="3" id="KW-0378">Hydrolase</keyword>
<dbReference type="Proteomes" id="UP000062317">
    <property type="component" value="Unassembled WGS sequence"/>
</dbReference>
<evidence type="ECO:0000313" key="6">
    <source>
        <dbReference type="Proteomes" id="UP000062317"/>
    </source>
</evidence>